<keyword evidence="3" id="KW-1185">Reference proteome</keyword>
<dbReference type="AlphaFoldDB" id="A0A0K1QBG3"/>
<evidence type="ECO:0000313" key="3">
    <source>
        <dbReference type="Proteomes" id="UP000064967"/>
    </source>
</evidence>
<dbReference type="InterPro" id="IPR053232">
    <property type="entry name" value="DnaJ_C/III_chloroplastic"/>
</dbReference>
<dbReference type="OrthoDB" id="5382215at2"/>
<dbReference type="PROSITE" id="PS50076">
    <property type="entry name" value="DNAJ_2"/>
    <property type="match status" value="1"/>
</dbReference>
<dbReference type="InterPro" id="IPR036869">
    <property type="entry name" value="J_dom_sf"/>
</dbReference>
<proteinExistence type="predicted"/>
<accession>A0A0K1QBG3</accession>
<dbReference type="CDD" id="cd06257">
    <property type="entry name" value="DnaJ"/>
    <property type="match status" value="1"/>
</dbReference>
<reference evidence="2 3" key="1">
    <citation type="submission" date="2015-08" db="EMBL/GenBank/DDBJ databases">
        <authorList>
            <person name="Babu N.S."/>
            <person name="Beckwith C.J."/>
            <person name="Beseler K.G."/>
            <person name="Brison A."/>
            <person name="Carone J.V."/>
            <person name="Caskin T.P."/>
            <person name="Diamond M."/>
            <person name="Durham M.E."/>
            <person name="Foxe J.M."/>
            <person name="Go M."/>
            <person name="Henderson B.A."/>
            <person name="Jones I.B."/>
            <person name="McGettigan J.A."/>
            <person name="Micheletti S.J."/>
            <person name="Nasrallah M.E."/>
            <person name="Ortiz D."/>
            <person name="Piller C.R."/>
            <person name="Privatt S.R."/>
            <person name="Schneider S.L."/>
            <person name="Sharp S."/>
            <person name="Smith T.C."/>
            <person name="Stanton J.D."/>
            <person name="Ullery H.E."/>
            <person name="Wilson R.J."/>
            <person name="Serrano M.G."/>
            <person name="Buck G."/>
            <person name="Lee V."/>
            <person name="Wang Y."/>
            <person name="Carvalho R."/>
            <person name="Voegtly L."/>
            <person name="Shi R."/>
            <person name="Duckworth R."/>
            <person name="Johnson A."/>
            <person name="Loviza R."/>
            <person name="Walstead R."/>
            <person name="Shah Z."/>
            <person name="Kiflezghi M."/>
            <person name="Wade K."/>
            <person name="Ball S.L."/>
            <person name="Bradley K.W."/>
            <person name="Asai D.J."/>
            <person name="Bowman C.A."/>
            <person name="Russell D.A."/>
            <person name="Pope W.H."/>
            <person name="Jacobs-Sera D."/>
            <person name="Hendrix R.W."/>
            <person name="Hatfull G.F."/>
        </authorList>
    </citation>
    <scope>NUCLEOTIDE SEQUENCE [LARGE SCALE GENOMIC DNA]</scope>
    <source>
        <strain evidence="2 3">DSM 27648</strain>
    </source>
</reference>
<dbReference type="Pfam" id="PF00226">
    <property type="entry name" value="DnaJ"/>
    <property type="match status" value="1"/>
</dbReference>
<dbReference type="InterPro" id="IPR001623">
    <property type="entry name" value="DnaJ_domain"/>
</dbReference>
<dbReference type="KEGG" id="llu:AKJ09_09403"/>
<name>A0A0K1QBG3_9BACT</name>
<gene>
    <name evidence="2" type="ORF">AKJ09_09403</name>
</gene>
<evidence type="ECO:0000313" key="2">
    <source>
        <dbReference type="EMBL" id="AKV02740.1"/>
    </source>
</evidence>
<dbReference type="STRING" id="1391654.AKJ09_09403"/>
<dbReference type="SMART" id="SM00271">
    <property type="entry name" value="DnaJ"/>
    <property type="match status" value="1"/>
</dbReference>
<dbReference type="RefSeq" id="WP_146653612.1">
    <property type="nucleotide sequence ID" value="NZ_CP012333.1"/>
</dbReference>
<dbReference type="PANTHER" id="PTHR45090:SF8">
    <property type="entry name" value="J DOMAIN-CONTAINING PROTEIN"/>
    <property type="match status" value="1"/>
</dbReference>
<dbReference type="PRINTS" id="PR00625">
    <property type="entry name" value="JDOMAIN"/>
</dbReference>
<dbReference type="PANTHER" id="PTHR45090">
    <property type="entry name" value="CHAPERONE PROTEIN DNAJ 20 CHLOROPLASTIC"/>
    <property type="match status" value="1"/>
</dbReference>
<sequence length="183" mass="20370">MDGGAIRDWLAALEHLSYYDIFRLAPHASHDELRLAFHSFADTFHPDGHQWRHPSEQAAIGYIFKRGTEAYRVLSDPALRARYNEALANGILRPESLVVATSGSGSLTPPANQRLVDKVRSPGARPFVLRAEELVKKGDPKQAKIQLVMAMHMDPKNAALEAFAKELDDAIKAKSADDKSWKK</sequence>
<evidence type="ECO:0000259" key="1">
    <source>
        <dbReference type="PROSITE" id="PS50076"/>
    </source>
</evidence>
<feature type="domain" description="J" evidence="1">
    <location>
        <begin position="17"/>
        <end position="87"/>
    </location>
</feature>
<protein>
    <recommendedName>
        <fullName evidence="1">J domain-containing protein</fullName>
    </recommendedName>
</protein>
<dbReference type="SUPFAM" id="SSF46565">
    <property type="entry name" value="Chaperone J-domain"/>
    <property type="match status" value="1"/>
</dbReference>
<dbReference type="Gene3D" id="1.10.287.110">
    <property type="entry name" value="DnaJ domain"/>
    <property type="match status" value="1"/>
</dbReference>
<dbReference type="EMBL" id="CP012333">
    <property type="protein sequence ID" value="AKV02740.1"/>
    <property type="molecule type" value="Genomic_DNA"/>
</dbReference>
<dbReference type="Proteomes" id="UP000064967">
    <property type="component" value="Chromosome"/>
</dbReference>
<organism evidence="2 3">
    <name type="scientific">Labilithrix luteola</name>
    <dbReference type="NCBI Taxonomy" id="1391654"/>
    <lineage>
        <taxon>Bacteria</taxon>
        <taxon>Pseudomonadati</taxon>
        <taxon>Myxococcota</taxon>
        <taxon>Polyangia</taxon>
        <taxon>Polyangiales</taxon>
        <taxon>Labilitrichaceae</taxon>
        <taxon>Labilithrix</taxon>
    </lineage>
</organism>